<feature type="transmembrane region" description="Helical" evidence="7">
    <location>
        <begin position="66"/>
        <end position="87"/>
    </location>
</feature>
<comment type="caution">
    <text evidence="9">The sequence shown here is derived from an EMBL/GenBank/DDBJ whole genome shotgun (WGS) entry which is preliminary data.</text>
</comment>
<evidence type="ECO:0000256" key="7">
    <source>
        <dbReference type="RuleBase" id="RU363032"/>
    </source>
</evidence>
<feature type="transmembrane region" description="Helical" evidence="7">
    <location>
        <begin position="249"/>
        <end position="267"/>
    </location>
</feature>
<dbReference type="OrthoDB" id="9798257at2"/>
<dbReference type="GO" id="GO:0005886">
    <property type="term" value="C:plasma membrane"/>
    <property type="evidence" value="ECO:0007669"/>
    <property type="project" value="UniProtKB-SubCell"/>
</dbReference>
<dbReference type="Gene3D" id="1.10.3720.10">
    <property type="entry name" value="MetI-like"/>
    <property type="match status" value="1"/>
</dbReference>
<gene>
    <name evidence="9" type="ORF">ESZ54_09725</name>
</gene>
<dbReference type="GO" id="GO:0055085">
    <property type="term" value="P:transmembrane transport"/>
    <property type="evidence" value="ECO:0007669"/>
    <property type="project" value="InterPro"/>
</dbReference>
<feature type="domain" description="ABC transmembrane type-1" evidence="8">
    <location>
        <begin position="62"/>
        <end position="267"/>
    </location>
</feature>
<keyword evidence="4 7" id="KW-0812">Transmembrane</keyword>
<feature type="transmembrane region" description="Helical" evidence="7">
    <location>
        <begin position="99"/>
        <end position="120"/>
    </location>
</feature>
<keyword evidence="5 7" id="KW-1133">Transmembrane helix</keyword>
<dbReference type="PANTHER" id="PTHR43227:SF7">
    <property type="entry name" value="ARABINOOLIGOSACCHARIDES TRANSPORT SYSTEM PERMEASE PROTEIN ARAP"/>
    <property type="match status" value="1"/>
</dbReference>
<evidence type="ECO:0000256" key="4">
    <source>
        <dbReference type="ARBA" id="ARBA00022692"/>
    </source>
</evidence>
<dbReference type="Proteomes" id="UP000310506">
    <property type="component" value="Unassembled WGS sequence"/>
</dbReference>
<dbReference type="PANTHER" id="PTHR43227">
    <property type="entry name" value="BLL4140 PROTEIN"/>
    <property type="match status" value="1"/>
</dbReference>
<keyword evidence="6 7" id="KW-0472">Membrane</keyword>
<dbReference type="SUPFAM" id="SSF161098">
    <property type="entry name" value="MetI-like"/>
    <property type="match status" value="1"/>
</dbReference>
<evidence type="ECO:0000256" key="6">
    <source>
        <dbReference type="ARBA" id="ARBA00023136"/>
    </source>
</evidence>
<keyword evidence="10" id="KW-1185">Reference proteome</keyword>
<dbReference type="AlphaFoldDB" id="A0A4S3B4Z5"/>
<dbReference type="Pfam" id="PF00528">
    <property type="entry name" value="BPD_transp_1"/>
    <property type="match status" value="1"/>
</dbReference>
<organism evidence="9 10">
    <name type="scientific">Vagococcus silagei</name>
    <dbReference type="NCBI Taxonomy" id="2508885"/>
    <lineage>
        <taxon>Bacteria</taxon>
        <taxon>Bacillati</taxon>
        <taxon>Bacillota</taxon>
        <taxon>Bacilli</taxon>
        <taxon>Lactobacillales</taxon>
        <taxon>Enterococcaceae</taxon>
        <taxon>Vagococcus</taxon>
    </lineage>
</organism>
<evidence type="ECO:0000259" key="8">
    <source>
        <dbReference type="PROSITE" id="PS50928"/>
    </source>
</evidence>
<proteinExistence type="inferred from homology"/>
<protein>
    <submittedName>
        <fullName evidence="9">Sugar ABC transporter permease</fullName>
    </submittedName>
</protein>
<keyword evidence="3" id="KW-1003">Cell membrane</keyword>
<dbReference type="CDD" id="cd06261">
    <property type="entry name" value="TM_PBP2"/>
    <property type="match status" value="1"/>
</dbReference>
<feature type="transmembrane region" description="Helical" evidence="7">
    <location>
        <begin position="12"/>
        <end position="36"/>
    </location>
</feature>
<evidence type="ECO:0000256" key="5">
    <source>
        <dbReference type="ARBA" id="ARBA00022989"/>
    </source>
</evidence>
<dbReference type="InterPro" id="IPR035906">
    <property type="entry name" value="MetI-like_sf"/>
</dbReference>
<evidence type="ECO:0000313" key="9">
    <source>
        <dbReference type="EMBL" id="THB60496.1"/>
    </source>
</evidence>
<evidence type="ECO:0000256" key="3">
    <source>
        <dbReference type="ARBA" id="ARBA00022475"/>
    </source>
</evidence>
<sequence length="279" mass="31752">MWKKVNWIQLIGLPSLVGVSLFYLIPLFNIVIMVVLDSGSKKAGPFQSLIEVLKNDAFLLASKNTILFLLVSIPLLMVLTLLFSYVMYETIAYFDTFKVWYIIPLSIPAAAMSLFWRFLFGQSGMLNSLIHQPIDWLNTNLSFGVIVTIFLWKNFGYMMILWLGGISKISKQMIEAARVDGASGFQVFFHVVLPQLKSTAFVVYLFSIINAFKIFRDIYGIAGNYPHEKMYLLQHLFNNWFAGMALQKMAAGGVLYLMAILVIVLPAQKYLNTNEERVL</sequence>
<reference evidence="9 10" key="1">
    <citation type="submission" date="2019-01" db="EMBL/GenBank/DDBJ databases">
        <title>Vagococcus silagei sp. nov. isolated from brewer's grain.</title>
        <authorList>
            <person name="Guu J.-R."/>
        </authorList>
    </citation>
    <scope>NUCLEOTIDE SEQUENCE [LARGE SCALE GENOMIC DNA]</scope>
    <source>
        <strain evidence="9 10">2B-2</strain>
    </source>
</reference>
<evidence type="ECO:0000256" key="1">
    <source>
        <dbReference type="ARBA" id="ARBA00004651"/>
    </source>
</evidence>
<name>A0A4S3B4Z5_9ENTE</name>
<dbReference type="EMBL" id="SDGV01000022">
    <property type="protein sequence ID" value="THB60496.1"/>
    <property type="molecule type" value="Genomic_DNA"/>
</dbReference>
<dbReference type="RefSeq" id="WP_136137487.1">
    <property type="nucleotide sequence ID" value="NZ_SDGV01000022.1"/>
</dbReference>
<dbReference type="InterPro" id="IPR050809">
    <property type="entry name" value="UgpAE/MalFG_permease"/>
</dbReference>
<dbReference type="PROSITE" id="PS50928">
    <property type="entry name" value="ABC_TM1"/>
    <property type="match status" value="1"/>
</dbReference>
<comment type="similarity">
    <text evidence="7">Belongs to the binding-protein-dependent transport system permease family.</text>
</comment>
<accession>A0A4S3B4Z5</accession>
<comment type="subcellular location">
    <subcellularLocation>
        <location evidence="1 7">Cell membrane</location>
        <topology evidence="1 7">Multi-pass membrane protein</topology>
    </subcellularLocation>
</comment>
<evidence type="ECO:0000256" key="2">
    <source>
        <dbReference type="ARBA" id="ARBA00022448"/>
    </source>
</evidence>
<feature type="transmembrane region" description="Helical" evidence="7">
    <location>
        <begin position="187"/>
        <end position="209"/>
    </location>
</feature>
<keyword evidence="2 7" id="KW-0813">Transport</keyword>
<dbReference type="InterPro" id="IPR000515">
    <property type="entry name" value="MetI-like"/>
</dbReference>
<feature type="transmembrane region" description="Helical" evidence="7">
    <location>
        <begin position="140"/>
        <end position="166"/>
    </location>
</feature>
<evidence type="ECO:0000313" key="10">
    <source>
        <dbReference type="Proteomes" id="UP000310506"/>
    </source>
</evidence>